<accession>A0ABS5JXG9</accession>
<organism evidence="2 3">
    <name type="scientific">Carboxylicivirga linearis</name>
    <dbReference type="NCBI Taxonomy" id="1628157"/>
    <lineage>
        <taxon>Bacteria</taxon>
        <taxon>Pseudomonadati</taxon>
        <taxon>Bacteroidota</taxon>
        <taxon>Bacteroidia</taxon>
        <taxon>Marinilabiliales</taxon>
        <taxon>Marinilabiliaceae</taxon>
        <taxon>Carboxylicivirga</taxon>
    </lineage>
</organism>
<keyword evidence="3" id="KW-1185">Reference proteome</keyword>
<keyword evidence="1" id="KW-0732">Signal</keyword>
<evidence type="ECO:0000313" key="2">
    <source>
        <dbReference type="EMBL" id="MBS2099606.1"/>
    </source>
</evidence>
<evidence type="ECO:0000256" key="1">
    <source>
        <dbReference type="SAM" id="SignalP"/>
    </source>
</evidence>
<proteinExistence type="predicted"/>
<gene>
    <name evidence="2" type="ORF">KEM10_15025</name>
</gene>
<dbReference type="RefSeq" id="WP_212216847.1">
    <property type="nucleotide sequence ID" value="NZ_JAGUCO010000012.1"/>
</dbReference>
<sequence>MKELGKWTMGVLFSFLMVMNVGANNPESNSKAYEMPFAIDFYCMCAGEQLVGTVVFQVVENGNVTHFSVKKSDVYGLTTGKRYNFVRVENYVRIGQVILMRVVGEEGLVTNLQWVSMNGNFRPPCE</sequence>
<protein>
    <submittedName>
        <fullName evidence="2">Uncharacterized protein</fullName>
    </submittedName>
</protein>
<evidence type="ECO:0000313" key="3">
    <source>
        <dbReference type="Proteomes" id="UP000708576"/>
    </source>
</evidence>
<feature type="signal peptide" evidence="1">
    <location>
        <begin position="1"/>
        <end position="23"/>
    </location>
</feature>
<feature type="chain" id="PRO_5045366700" evidence="1">
    <location>
        <begin position="24"/>
        <end position="126"/>
    </location>
</feature>
<dbReference type="Proteomes" id="UP000708576">
    <property type="component" value="Unassembled WGS sequence"/>
</dbReference>
<name>A0ABS5JXG9_9BACT</name>
<dbReference type="EMBL" id="JAGUCO010000012">
    <property type="protein sequence ID" value="MBS2099606.1"/>
    <property type="molecule type" value="Genomic_DNA"/>
</dbReference>
<reference evidence="2 3" key="1">
    <citation type="journal article" date="2015" name="Int. J. Syst. Evol. Microbiol.">
        <title>Carboxylicivirga linearis sp. nov., isolated from a sea cucumber culture pond.</title>
        <authorList>
            <person name="Wang F.Q."/>
            <person name="Zhou Y.X."/>
            <person name="Lin X.Z."/>
            <person name="Chen G.J."/>
            <person name="Du Z.J."/>
        </authorList>
    </citation>
    <scope>NUCLEOTIDE SEQUENCE [LARGE SCALE GENOMIC DNA]</scope>
    <source>
        <strain evidence="2 3">FB218</strain>
    </source>
</reference>
<comment type="caution">
    <text evidence="2">The sequence shown here is derived from an EMBL/GenBank/DDBJ whole genome shotgun (WGS) entry which is preliminary data.</text>
</comment>